<dbReference type="GO" id="GO:0005739">
    <property type="term" value="C:mitochondrion"/>
    <property type="evidence" value="ECO:0007669"/>
    <property type="project" value="UniProtKB-ARBA"/>
</dbReference>
<accession>A0A854Q8Z8</accession>
<feature type="compositionally biased region" description="Low complexity" evidence="2">
    <location>
        <begin position="220"/>
        <end position="234"/>
    </location>
</feature>
<feature type="transmembrane region" description="Helical" evidence="3">
    <location>
        <begin position="483"/>
        <end position="506"/>
    </location>
</feature>
<evidence type="ECO:0000313" key="6">
    <source>
        <dbReference type="Proteomes" id="UP000199727"/>
    </source>
</evidence>
<comment type="caution">
    <text evidence="5">The sequence shown here is derived from an EMBL/GenBank/DDBJ whole genome shotgun (WGS) entry which is preliminary data.</text>
</comment>
<dbReference type="PANTHER" id="PTHR16255:SF15">
    <property type="entry name" value="SPORULATION PROTEIN RMD1"/>
    <property type="match status" value="1"/>
</dbReference>
<dbReference type="EMBL" id="AMKT01000098">
    <property type="protein sequence ID" value="OXG11480.1"/>
    <property type="molecule type" value="Genomic_DNA"/>
</dbReference>
<evidence type="ECO:0000256" key="1">
    <source>
        <dbReference type="ARBA" id="ARBA00008306"/>
    </source>
</evidence>
<comment type="similarity">
    <text evidence="1">Belongs to the RMD1/sif2 family.</text>
</comment>
<organism evidence="5 6">
    <name type="scientific">Cryptococcus neoformans Tu259-1</name>
    <dbReference type="NCBI Taxonomy" id="1230072"/>
    <lineage>
        <taxon>Eukaryota</taxon>
        <taxon>Fungi</taxon>
        <taxon>Dikarya</taxon>
        <taxon>Basidiomycota</taxon>
        <taxon>Agaricomycotina</taxon>
        <taxon>Tremellomycetes</taxon>
        <taxon>Tremellales</taxon>
        <taxon>Cryptococcaceae</taxon>
        <taxon>Cryptococcus</taxon>
        <taxon>Cryptococcus neoformans species complex</taxon>
    </lineage>
</organism>
<dbReference type="Proteomes" id="UP000199727">
    <property type="component" value="Unassembled WGS sequence"/>
</dbReference>
<evidence type="ECO:0000313" key="5">
    <source>
        <dbReference type="EMBL" id="OXG11480.1"/>
    </source>
</evidence>
<protein>
    <submittedName>
        <fullName evidence="5">Cytoplasmic protein</fullName>
    </submittedName>
</protein>
<dbReference type="Pfam" id="PF02582">
    <property type="entry name" value="DUF155"/>
    <property type="match status" value="1"/>
</dbReference>
<feature type="compositionally biased region" description="Basic residues" evidence="2">
    <location>
        <begin position="239"/>
        <end position="252"/>
    </location>
</feature>
<reference evidence="5 6" key="1">
    <citation type="submission" date="2017-06" db="EMBL/GenBank/DDBJ databases">
        <title>Global population genomics of the pathogenic fungus Cryptococcus neoformans var. grubii.</title>
        <authorList>
            <person name="Cuomo C."/>
            <person name="Litvintseva A."/>
            <person name="Chen Y."/>
            <person name="Young S."/>
            <person name="Zeng Q."/>
            <person name="Chapman S."/>
            <person name="Gujja S."/>
            <person name="Saif S."/>
            <person name="Birren B."/>
        </authorList>
    </citation>
    <scope>NUCLEOTIDE SEQUENCE [LARGE SCALE GENOMIC DNA]</scope>
    <source>
        <strain evidence="5 6">Tu259-1</strain>
    </source>
</reference>
<feature type="region of interest" description="Disordered" evidence="2">
    <location>
        <begin position="167"/>
        <end position="277"/>
    </location>
</feature>
<dbReference type="OrthoDB" id="18302at2759"/>
<proteinExistence type="inferred from homology"/>
<feature type="region of interest" description="Disordered" evidence="2">
    <location>
        <begin position="1"/>
        <end position="72"/>
    </location>
</feature>
<keyword evidence="3" id="KW-0812">Transmembrane</keyword>
<gene>
    <name evidence="5" type="ORF">C361_06585</name>
</gene>
<dbReference type="AlphaFoldDB" id="A0A854Q8Z8"/>
<feature type="domain" description="DUF155" evidence="4">
    <location>
        <begin position="286"/>
        <end position="456"/>
    </location>
</feature>
<evidence type="ECO:0000256" key="3">
    <source>
        <dbReference type="SAM" id="Phobius"/>
    </source>
</evidence>
<dbReference type="PANTHER" id="PTHR16255">
    <property type="entry name" value="REQUIRED FOR MEIOTIC NUCLEAR DIVISION PROTEIN 1 HOMOLOG"/>
    <property type="match status" value="1"/>
</dbReference>
<dbReference type="InterPro" id="IPR051624">
    <property type="entry name" value="RMD1/Sad1-interacting"/>
</dbReference>
<feature type="compositionally biased region" description="Pro residues" evidence="2">
    <location>
        <begin position="169"/>
        <end position="178"/>
    </location>
</feature>
<dbReference type="InterPro" id="IPR003734">
    <property type="entry name" value="DUF155"/>
</dbReference>
<keyword evidence="3" id="KW-0472">Membrane</keyword>
<evidence type="ECO:0000259" key="4">
    <source>
        <dbReference type="Pfam" id="PF02582"/>
    </source>
</evidence>
<sequence>MPPSGPNTLPLPYAQVAAQPKREQRQPTRTSKLGSKLKVLPTQPETPTIPEEEEDDDGTGRALADHDESEGVEFYTPISQIPKGTARRDAQRLTKSEKAKLPRVTAYCTAACVPCLCLFYSCRQCPDMRDLPDCSTYNLQAMQAYLASRPAYHRTHPRMFDTECLHTPYLPPPTPGPPHGISAHRNSPRLKPVSGAGHVPEGDLLNLGNEYSSAAHKRASSPSRSNQNQNQSPNEVKRRPGFSKRPGSGRKKSSSESASKDTGADGMTDSEREEDDDLEDEWIPDVFLFEYGCVVLWGMTEKEEKKFLASIKRFEIERLSAEDVEMEDLNFYYADYSRIYNDVITLRKGSSYMTKLSLSHALSQSVKISLFEELIMGTIEQTKDIPKSLSETGKIGLPRSEIMKQIGNLFILRININLVGSILDSPEFFWTFPDLEPLYNAARSYLEIGQRVELLNARVDVLQDMLKLLKESVNSSHGERLEAIVIFLIGIEIVLGIITILVDLSFS</sequence>
<evidence type="ECO:0000256" key="2">
    <source>
        <dbReference type="SAM" id="MobiDB-lite"/>
    </source>
</evidence>
<name>A0A854Q8Z8_CRYNE</name>
<keyword evidence="3" id="KW-1133">Transmembrane helix</keyword>